<dbReference type="InterPro" id="IPR043504">
    <property type="entry name" value="Peptidase_S1_PA_chymotrypsin"/>
</dbReference>
<dbReference type="InterPro" id="IPR009003">
    <property type="entry name" value="Peptidase_S1_PA"/>
</dbReference>
<comment type="caution">
    <text evidence="1">The sequence shown here is derived from an EMBL/GenBank/DDBJ whole genome shotgun (WGS) entry which is preliminary data.</text>
</comment>
<protein>
    <recommendedName>
        <fullName evidence="3">Peptidase S1 domain-containing protein</fullName>
    </recommendedName>
</protein>
<evidence type="ECO:0000313" key="1">
    <source>
        <dbReference type="EMBL" id="MCD3195641.1"/>
    </source>
</evidence>
<reference evidence="1" key="2">
    <citation type="journal article" date="2021" name="Microorganisms">
        <title>Extensive Genome Exploration of Clostridium botulinum Group III Field Strains.</title>
        <authorList>
            <person name="Fillo S."/>
            <person name="Giordani F."/>
            <person name="Tonon E."/>
            <person name="Drigo I."/>
            <person name="Anselmo A."/>
            <person name="Fortunato A."/>
            <person name="Lista F."/>
            <person name="Bano L."/>
        </authorList>
    </citation>
    <scope>NUCLEOTIDE SEQUENCE</scope>
    <source>
        <strain evidence="1">IZSVe-TV_9877_3_12</strain>
    </source>
</reference>
<sequence length="319" mass="34871">MVIYMNNTCFTSIVNKKIAYICNNEYNYFLSKNNVLGIGLGYKITKGFNTYEKCIKVFTKKKMPLNLIHTKDLIPTIYKGFKTDVVESGIIKANSFNKKIRPVQLGYNIGVALNKAQGTLCCIVKDISNYYILSCNHVLALENTAPINSPITQPSFLNHGNPSTDTIAYLYKYIPLDFSSKGISISDCAIAKINNPSLVSNHIATLGPILGITAPSLDLSIRKIGKTTEITYGNITAMHVTIKCAYHTGYTIFKNQLAANAITKEGDSGALLADLKNNAIGMLIGGNLGSLSIYSPITLILDLLKVNLVTSNRISLIKI</sequence>
<gene>
    <name evidence="1" type="ORF">G8S53_10160</name>
</gene>
<dbReference type="Gene3D" id="2.40.10.10">
    <property type="entry name" value="Trypsin-like serine proteases"/>
    <property type="match status" value="2"/>
</dbReference>
<reference evidence="1" key="1">
    <citation type="submission" date="2020-02" db="EMBL/GenBank/DDBJ databases">
        <authorList>
            <person name="Fillo S."/>
            <person name="Giordani F."/>
            <person name="Tonon E."/>
            <person name="Drigo I."/>
            <person name="Anselmo A."/>
            <person name="Fortunato A."/>
            <person name="Bano L."/>
            <person name="Lista F."/>
        </authorList>
    </citation>
    <scope>NUCLEOTIDE SEQUENCE</scope>
    <source>
        <strain evidence="1">IZSVe-TV_9877_3_12</strain>
    </source>
</reference>
<dbReference type="AlphaFoldDB" id="A0A9Q3Z030"/>
<organism evidence="1 2">
    <name type="scientific">Clostridium botulinum C</name>
    <dbReference type="NCBI Taxonomy" id="36828"/>
    <lineage>
        <taxon>Bacteria</taxon>
        <taxon>Bacillati</taxon>
        <taxon>Bacillota</taxon>
        <taxon>Clostridia</taxon>
        <taxon>Eubacteriales</taxon>
        <taxon>Clostridiaceae</taxon>
        <taxon>Clostridium</taxon>
    </lineage>
</organism>
<evidence type="ECO:0000313" key="2">
    <source>
        <dbReference type="Proteomes" id="UP000813637"/>
    </source>
</evidence>
<evidence type="ECO:0008006" key="3">
    <source>
        <dbReference type="Google" id="ProtNLM"/>
    </source>
</evidence>
<dbReference type="SUPFAM" id="SSF50494">
    <property type="entry name" value="Trypsin-like serine proteases"/>
    <property type="match status" value="1"/>
</dbReference>
<dbReference type="EMBL" id="JAAMYB010000014">
    <property type="protein sequence ID" value="MCD3195641.1"/>
    <property type="molecule type" value="Genomic_DNA"/>
</dbReference>
<name>A0A9Q3Z030_CLOBO</name>
<accession>A0A9Q3Z030</accession>
<dbReference type="Proteomes" id="UP000813637">
    <property type="component" value="Unassembled WGS sequence"/>
</dbReference>
<proteinExistence type="predicted"/>